<evidence type="ECO:0000256" key="4">
    <source>
        <dbReference type="PROSITE-ProRule" id="PRU01282"/>
    </source>
</evidence>
<evidence type="ECO:0000256" key="3">
    <source>
        <dbReference type="ARBA" id="ARBA00038969"/>
    </source>
</evidence>
<keyword evidence="6" id="KW-1185">Reference proteome</keyword>
<dbReference type="OrthoDB" id="9790554at2"/>
<reference evidence="5 6" key="1">
    <citation type="journal article" date="2009" name="Stand. Genomic Sci.">
        <title>Complete genome sequence of Stackebrandtia nassauensis type strain (LLR-40K-21).</title>
        <authorList>
            <person name="Munk C."/>
            <person name="Lapidus A."/>
            <person name="Copeland A."/>
            <person name="Jando M."/>
            <person name="Mayilraj S."/>
            <person name="Glavina Del Rio T."/>
            <person name="Nolan M."/>
            <person name="Chen F."/>
            <person name="Lucas S."/>
            <person name="Tice H."/>
            <person name="Cheng J.F."/>
            <person name="Han C."/>
            <person name="Detter J.C."/>
            <person name="Bruce D."/>
            <person name="Goodwin L."/>
            <person name="Chain P."/>
            <person name="Pitluck S."/>
            <person name="Goker M."/>
            <person name="Ovchinikova G."/>
            <person name="Pati A."/>
            <person name="Ivanova N."/>
            <person name="Mavromatis K."/>
            <person name="Chen A."/>
            <person name="Palaniappan K."/>
            <person name="Land M."/>
            <person name="Hauser L."/>
            <person name="Chang Y.J."/>
            <person name="Jeffries C.D."/>
            <person name="Bristow J."/>
            <person name="Eisen J.A."/>
            <person name="Markowitz V."/>
            <person name="Hugenholtz P."/>
            <person name="Kyrpides N.C."/>
            <person name="Klenk H.P."/>
        </authorList>
    </citation>
    <scope>NUCLEOTIDE SEQUENCE [LARGE SCALE GENOMIC DNA]</scope>
    <source>
        <strain evidence="6">DSM 44728 / CIP 108903 / NRRL B-16338 / NBRC 102104 / LLR-40K-21</strain>
    </source>
</reference>
<dbReference type="KEGG" id="sna:Snas_3935"/>
<dbReference type="Pfam" id="PF03960">
    <property type="entry name" value="ArsC"/>
    <property type="match status" value="1"/>
</dbReference>
<dbReference type="PANTHER" id="PTHR30041:SF5">
    <property type="entry name" value="ARSENATE REDUCTASE-RELATED"/>
    <property type="match status" value="1"/>
</dbReference>
<dbReference type="eggNOG" id="COG1393">
    <property type="taxonomic scope" value="Bacteria"/>
</dbReference>
<evidence type="ECO:0000256" key="2">
    <source>
        <dbReference type="ARBA" id="ARBA00023002"/>
    </source>
</evidence>
<dbReference type="SUPFAM" id="SSF52833">
    <property type="entry name" value="Thioredoxin-like"/>
    <property type="match status" value="1"/>
</dbReference>
<dbReference type="RefSeq" id="WP_013019159.1">
    <property type="nucleotide sequence ID" value="NC_013947.1"/>
</dbReference>
<dbReference type="GO" id="GO:0046685">
    <property type="term" value="P:response to arsenic-containing substance"/>
    <property type="evidence" value="ECO:0007669"/>
    <property type="project" value="TreeGrafter"/>
</dbReference>
<comment type="similarity">
    <text evidence="1 4">Belongs to the ArsC family.</text>
</comment>
<dbReference type="InterPro" id="IPR006660">
    <property type="entry name" value="Arsenate_reductase-like"/>
</dbReference>
<dbReference type="NCBIfam" id="TIGR00014">
    <property type="entry name" value="arsC"/>
    <property type="match status" value="1"/>
</dbReference>
<dbReference type="AlphaFoldDB" id="D3PZQ1"/>
<dbReference type="HOGENOM" id="CLU_116644_0_1_11"/>
<proteinExistence type="inferred from homology"/>
<dbReference type="Gene3D" id="3.40.30.10">
    <property type="entry name" value="Glutaredoxin"/>
    <property type="match status" value="1"/>
</dbReference>
<dbReference type="PROSITE" id="PS51353">
    <property type="entry name" value="ARSC"/>
    <property type="match status" value="1"/>
</dbReference>
<evidence type="ECO:0000313" key="6">
    <source>
        <dbReference type="Proteomes" id="UP000000844"/>
    </source>
</evidence>
<sequence length="115" mass="12554">MKATVFHNPRCSKSRQALDLVNQSGAEVTVVEYLKDPPSKAELAKLIADAGLAPRDAARRKDALYKELGLDNPDLSDDEVIGIMADNPAVIERPFVVTDKGTRLARPTELVNDIL</sequence>
<dbReference type="EMBL" id="CP001778">
    <property type="protein sequence ID" value="ADD43588.1"/>
    <property type="molecule type" value="Genomic_DNA"/>
</dbReference>
<dbReference type="GO" id="GO:0008794">
    <property type="term" value="F:arsenate reductase (glutaredoxin) activity"/>
    <property type="evidence" value="ECO:0007669"/>
    <property type="project" value="UniProtKB-EC"/>
</dbReference>
<protein>
    <recommendedName>
        <fullName evidence="3">arsenate reductase (glutathione/glutaredoxin)</fullName>
        <ecNumber evidence="3">1.20.4.1</ecNumber>
    </recommendedName>
</protein>
<name>D3PZQ1_STANL</name>
<gene>
    <name evidence="5" type="ordered locus">Snas_3935</name>
</gene>
<dbReference type="InterPro" id="IPR036249">
    <property type="entry name" value="Thioredoxin-like_sf"/>
</dbReference>
<organism evidence="5 6">
    <name type="scientific">Stackebrandtia nassauensis (strain DSM 44728 / CIP 108903 / NRRL B-16338 / NBRC 102104 / LLR-40K-21)</name>
    <dbReference type="NCBI Taxonomy" id="446470"/>
    <lineage>
        <taxon>Bacteria</taxon>
        <taxon>Bacillati</taxon>
        <taxon>Actinomycetota</taxon>
        <taxon>Actinomycetes</taxon>
        <taxon>Glycomycetales</taxon>
        <taxon>Glycomycetaceae</taxon>
        <taxon>Stackebrandtia</taxon>
    </lineage>
</organism>
<dbReference type="CDD" id="cd03034">
    <property type="entry name" value="ArsC_ArsC"/>
    <property type="match status" value="1"/>
</dbReference>
<evidence type="ECO:0000256" key="1">
    <source>
        <dbReference type="ARBA" id="ARBA00007198"/>
    </source>
</evidence>
<accession>D3PZQ1</accession>
<dbReference type="EC" id="1.20.4.1" evidence="3"/>
<dbReference type="STRING" id="446470.Snas_3935"/>
<dbReference type="InterPro" id="IPR006659">
    <property type="entry name" value="Arsenate_reductase"/>
</dbReference>
<keyword evidence="2" id="KW-0560">Oxidoreductase</keyword>
<dbReference type="PANTHER" id="PTHR30041">
    <property type="entry name" value="ARSENATE REDUCTASE"/>
    <property type="match status" value="1"/>
</dbReference>
<dbReference type="Proteomes" id="UP000000844">
    <property type="component" value="Chromosome"/>
</dbReference>
<evidence type="ECO:0000313" key="5">
    <source>
        <dbReference type="EMBL" id="ADD43588.1"/>
    </source>
</evidence>